<sequence>MTTAVCKETRRRIALLARASDLFDRFGCYLPLAIALLNGWPTEFKSYHDLVTTNAWQVFLSGALYCLAAFALRRAVSFAQAELDP</sequence>
<name>A0A562LCU7_9BRAD</name>
<feature type="transmembrane region" description="Helical" evidence="1">
    <location>
        <begin position="22"/>
        <end position="40"/>
    </location>
</feature>
<dbReference type="Proteomes" id="UP000317176">
    <property type="component" value="Unassembled WGS sequence"/>
</dbReference>
<dbReference type="EMBL" id="VLKL01000007">
    <property type="protein sequence ID" value="TWI05509.1"/>
    <property type="molecule type" value="Genomic_DNA"/>
</dbReference>
<comment type="caution">
    <text evidence="2">The sequence shown here is derived from an EMBL/GenBank/DDBJ whole genome shotgun (WGS) entry which is preliminary data.</text>
</comment>
<feature type="transmembrane region" description="Helical" evidence="1">
    <location>
        <begin position="55"/>
        <end position="72"/>
    </location>
</feature>
<dbReference type="OrthoDB" id="8240288at2"/>
<dbReference type="AlphaFoldDB" id="A0A562LCU7"/>
<keyword evidence="1" id="KW-1133">Transmembrane helix</keyword>
<proteinExistence type="predicted"/>
<keyword evidence="1" id="KW-0812">Transmembrane</keyword>
<keyword evidence="3" id="KW-1185">Reference proteome</keyword>
<keyword evidence="1" id="KW-0472">Membrane</keyword>
<gene>
    <name evidence="2" type="ORF">IQ17_03009</name>
</gene>
<accession>A0A562LCU7</accession>
<organism evidence="2 3">
    <name type="scientific">Bradyrhizobium daqingense</name>
    <dbReference type="NCBI Taxonomy" id="993502"/>
    <lineage>
        <taxon>Bacteria</taxon>
        <taxon>Pseudomonadati</taxon>
        <taxon>Pseudomonadota</taxon>
        <taxon>Alphaproteobacteria</taxon>
        <taxon>Hyphomicrobiales</taxon>
        <taxon>Nitrobacteraceae</taxon>
        <taxon>Bradyrhizobium</taxon>
    </lineage>
</organism>
<reference evidence="2 3" key="1">
    <citation type="journal article" date="2015" name="Stand. Genomic Sci.">
        <title>Genomic Encyclopedia of Bacterial and Archaeal Type Strains, Phase III: the genomes of soil and plant-associated and newly described type strains.</title>
        <authorList>
            <person name="Whitman W.B."/>
            <person name="Woyke T."/>
            <person name="Klenk H.P."/>
            <person name="Zhou Y."/>
            <person name="Lilburn T.G."/>
            <person name="Beck B.J."/>
            <person name="De Vos P."/>
            <person name="Vandamme P."/>
            <person name="Eisen J.A."/>
            <person name="Garrity G."/>
            <person name="Hugenholtz P."/>
            <person name="Kyrpides N.C."/>
        </authorList>
    </citation>
    <scope>NUCLEOTIDE SEQUENCE [LARGE SCALE GENOMIC DNA]</scope>
    <source>
        <strain evidence="2 3">CGMCC 1.10947</strain>
    </source>
</reference>
<evidence type="ECO:0000313" key="2">
    <source>
        <dbReference type="EMBL" id="TWI05509.1"/>
    </source>
</evidence>
<evidence type="ECO:0000256" key="1">
    <source>
        <dbReference type="SAM" id="Phobius"/>
    </source>
</evidence>
<evidence type="ECO:0000313" key="3">
    <source>
        <dbReference type="Proteomes" id="UP000317176"/>
    </source>
</evidence>
<protein>
    <submittedName>
        <fullName evidence="2">Uncharacterized protein</fullName>
    </submittedName>
</protein>
<dbReference type="RefSeq" id="WP_145632723.1">
    <property type="nucleotide sequence ID" value="NZ_CP088014.1"/>
</dbReference>